<protein>
    <submittedName>
        <fullName evidence="5">Glucose dehydrogenase</fullName>
    </submittedName>
</protein>
<dbReference type="AlphaFoldDB" id="V5SAA1"/>
<evidence type="ECO:0000313" key="6">
    <source>
        <dbReference type="Proteomes" id="UP000018542"/>
    </source>
</evidence>
<accession>V5SAA1</accession>
<evidence type="ECO:0000259" key="4">
    <source>
        <dbReference type="Pfam" id="PF01011"/>
    </source>
</evidence>
<dbReference type="InterPro" id="IPR011047">
    <property type="entry name" value="Quinoprotein_ADH-like_sf"/>
</dbReference>
<dbReference type="PANTHER" id="PTHR32303:SF4">
    <property type="entry name" value="QUINOPROTEIN GLUCOSE DEHYDROGENASE"/>
    <property type="match status" value="1"/>
</dbReference>
<dbReference type="OrthoDB" id="9794322at2"/>
<proteinExistence type="inferred from homology"/>
<organism evidence="5 6">
    <name type="scientific">Hyphomicrobium nitrativorans NL23</name>
    <dbReference type="NCBI Taxonomy" id="1029756"/>
    <lineage>
        <taxon>Bacteria</taxon>
        <taxon>Pseudomonadati</taxon>
        <taxon>Pseudomonadota</taxon>
        <taxon>Alphaproteobacteria</taxon>
        <taxon>Hyphomicrobiales</taxon>
        <taxon>Hyphomicrobiaceae</taxon>
        <taxon>Hyphomicrobium</taxon>
    </lineage>
</organism>
<dbReference type="STRING" id="1029756.W911_01390"/>
<reference evidence="5 6" key="1">
    <citation type="journal article" date="2014" name="Genome Announc.">
        <title>Complete Genome Sequence of Hyphomicrobium nitrativorans Strain NL23, a Denitrifying Bacterium Isolated from Biofilm of a Methanol-Fed Denitrification System Treating Seawater at the Montreal Biodome.</title>
        <authorList>
            <person name="Martineau C."/>
            <person name="Villeneuve C."/>
            <person name="Mauffrey F."/>
            <person name="Villemur R."/>
        </authorList>
    </citation>
    <scope>NUCLEOTIDE SEQUENCE [LARGE SCALE GENOMIC DNA]</scope>
    <source>
        <strain evidence="5">NL23</strain>
    </source>
</reference>
<dbReference type="PANTHER" id="PTHR32303">
    <property type="entry name" value="QUINOPROTEIN ALCOHOL DEHYDROGENASE (CYTOCHROME C)"/>
    <property type="match status" value="1"/>
</dbReference>
<evidence type="ECO:0000313" key="5">
    <source>
        <dbReference type="EMBL" id="AHB47352.1"/>
    </source>
</evidence>
<dbReference type="SUPFAM" id="SSF50998">
    <property type="entry name" value="Quinoprotein alcohol dehydrogenase-like"/>
    <property type="match status" value="1"/>
</dbReference>
<dbReference type="HOGENOM" id="CLU_018478_1_1_5"/>
<evidence type="ECO:0000256" key="1">
    <source>
        <dbReference type="ARBA" id="ARBA00001931"/>
    </source>
</evidence>
<dbReference type="PATRIC" id="fig|1029756.8.peg.293"/>
<dbReference type="EMBL" id="CP006912">
    <property type="protein sequence ID" value="AHB47352.1"/>
    <property type="molecule type" value="Genomic_DNA"/>
</dbReference>
<dbReference type="SMART" id="SM00564">
    <property type="entry name" value="PQQ"/>
    <property type="match status" value="7"/>
</dbReference>
<dbReference type="Gene3D" id="2.140.10.10">
    <property type="entry name" value="Quinoprotein alcohol dehydrogenase-like superfamily"/>
    <property type="match status" value="2"/>
</dbReference>
<dbReference type="KEGG" id="hni:W911_01390"/>
<evidence type="ECO:0000256" key="2">
    <source>
        <dbReference type="ARBA" id="ARBA00008156"/>
    </source>
</evidence>
<dbReference type="Proteomes" id="UP000018542">
    <property type="component" value="Chromosome"/>
</dbReference>
<comment type="cofactor">
    <cofactor evidence="1">
        <name>pyrroloquinoline quinone</name>
        <dbReference type="ChEBI" id="CHEBI:58442"/>
    </cofactor>
</comment>
<dbReference type="Pfam" id="PF01011">
    <property type="entry name" value="PQQ"/>
    <property type="match status" value="1"/>
</dbReference>
<feature type="domain" description="Pyrrolo-quinoline quinone repeat" evidence="4">
    <location>
        <begin position="15"/>
        <end position="621"/>
    </location>
</feature>
<dbReference type="InterPro" id="IPR018391">
    <property type="entry name" value="PQQ_b-propeller_rpt"/>
</dbReference>
<name>V5SAA1_9HYPH</name>
<evidence type="ECO:0000256" key="3">
    <source>
        <dbReference type="ARBA" id="ARBA00023002"/>
    </source>
</evidence>
<dbReference type="GO" id="GO:0016491">
    <property type="term" value="F:oxidoreductase activity"/>
    <property type="evidence" value="ECO:0007669"/>
    <property type="project" value="UniProtKB-KW"/>
</dbReference>
<gene>
    <name evidence="5" type="ORF">W911_01390</name>
</gene>
<sequence length="640" mass="68630">MVVCAGMASAGDGNWTEYTGDKSSSRYLAGGKATAESVKNMKIAWRFSLPGNDLSADNPDLRTWVNESTPLAVDGTLYTVSPLGLVSAVDGLTGKEKWLYDPQGYLAGQAPNLGFINRALTYVDVDGAKRIIAGTPDGFLIMLDAETGAVVESWGEKGRIDLTIHKRRPVQRDLVTVSTPPIVCGGVVIPSLAVLDSFAAGRPPFKYHPPGDVPAFDLKTGKRVWMFHSPPLPGEFGADTWKTGLEDTGSTNLWTRASCDDETGIVYLPMSTPSNDFYGGHRHGDNLFSETLVALDAKTGNRVWHFQIVRHGLWDYDLPTGPNLMDITVNGKTIKAAVQVTKQGFVYAFDRITGEPIWPIEERAVPAGDVPGEWYAPTQPVPSKPAPYVQQGASEDDLIDLTPEMKEAAKKILNRYKYGELFTPPTMEKAGTLLVPGVLGGASWAGAAHNPNTGVLYVPSFNMPFAIKIKKEVAGTSFHDYTGTWAGVGGPEGLPLFKPPFSTITAIDMNTGEHQWQVPAGRGPVDHPAVKAAGLERVGATHQSFIVITDDIVFTAPNGAYDVLGLNTRGNALIAQNKEKQDESALYAYDAKTGNLLGEIELPLGVYGALMSYIVDGKQFVVAPVGGAGTPSELVAVQVN</sequence>
<keyword evidence="6" id="KW-1185">Reference proteome</keyword>
<dbReference type="InterPro" id="IPR002372">
    <property type="entry name" value="PQQ_rpt_dom"/>
</dbReference>
<keyword evidence="3" id="KW-0560">Oxidoreductase</keyword>
<comment type="similarity">
    <text evidence="2">Belongs to the bacterial PQQ dehydrogenase family.</text>
</comment>